<dbReference type="AlphaFoldDB" id="A0A2R3J246"/>
<protein>
    <submittedName>
        <fullName evidence="1">Uncharacterized protein</fullName>
    </submittedName>
</protein>
<dbReference type="EMBL" id="CP027169">
    <property type="protein sequence ID" value="AVK08245.1"/>
    <property type="molecule type" value="Genomic_DNA"/>
</dbReference>
<dbReference type="Proteomes" id="UP000238390">
    <property type="component" value="Chromosome"/>
</dbReference>
<gene>
    <name evidence="1" type="ORF">CSB93_1189</name>
</gene>
<organism evidence="1 2">
    <name type="scientific">Pseudomonas paraeruginosa</name>
    <dbReference type="NCBI Taxonomy" id="2994495"/>
    <lineage>
        <taxon>Bacteria</taxon>
        <taxon>Pseudomonadati</taxon>
        <taxon>Pseudomonadota</taxon>
        <taxon>Gammaproteobacteria</taxon>
        <taxon>Pseudomonadales</taxon>
        <taxon>Pseudomonadaceae</taxon>
        <taxon>Pseudomonas</taxon>
    </lineage>
</organism>
<accession>A0A2R3J246</accession>
<evidence type="ECO:0000313" key="2">
    <source>
        <dbReference type="Proteomes" id="UP000238390"/>
    </source>
</evidence>
<sequence length="140" mass="14902">MPSLTRLLCLACLSFAASAPAQGYLPGTRPADCAYLRNVLACMDRLGNHYSVATAGNHTWLRGYDAASGRRWAQTNTRYGRLTFFSGVASDGEIWVGLSRNIGWTSISRVSSSSGARQRLTCGRVSGCSEGPGPSRSPAP</sequence>
<keyword evidence="2" id="KW-1185">Reference proteome</keyword>
<proteinExistence type="predicted"/>
<dbReference type="RefSeq" id="WP_034080746.1">
    <property type="nucleotide sequence ID" value="NZ_CP020560.1"/>
</dbReference>
<reference evidence="1 2" key="1">
    <citation type="submission" date="2018-02" db="EMBL/GenBank/DDBJ databases">
        <title>FDA/CDC Antimicrobial Resistant Isolate Bank Genome Sequencing.</title>
        <authorList>
            <person name="Benahmed F.H."/>
            <person name="Lutgring J.D."/>
            <person name="Yoo B."/>
            <person name="Machado M."/>
            <person name="Brown A."/>
            <person name="McAllister G."/>
            <person name="Perry A."/>
            <person name="Halpin A.L."/>
            <person name="Vavikolanu K."/>
            <person name="Ott S."/>
            <person name="Zhao X."/>
            <person name="Tallon L.J."/>
            <person name="Sadzewicz L."/>
            <person name="Aluvathingal J."/>
            <person name="Nadendla S."/>
            <person name="Voskania-kordi A."/>
            <person name="Simonyan V."/>
            <person name="Patel J."/>
            <person name="Shawar R.M."/>
        </authorList>
    </citation>
    <scope>NUCLEOTIDE SEQUENCE [LARGE SCALE GENOMIC DNA]</scope>
    <source>
        <strain evidence="1 2">AR_0356</strain>
    </source>
</reference>
<dbReference type="GeneID" id="77224085"/>
<name>A0A2R3J246_9PSED</name>
<evidence type="ECO:0000313" key="1">
    <source>
        <dbReference type="EMBL" id="AVK08245.1"/>
    </source>
</evidence>